<evidence type="ECO:0000256" key="3">
    <source>
        <dbReference type="ARBA" id="ARBA00022679"/>
    </source>
</evidence>
<dbReference type="InterPro" id="IPR017441">
    <property type="entry name" value="Protein_kinase_ATP_BS"/>
</dbReference>
<name>A0A226D044_FOLCA</name>
<dbReference type="SUPFAM" id="SSF51126">
    <property type="entry name" value="Pectin lyase-like"/>
    <property type="match status" value="1"/>
</dbReference>
<reference evidence="9 10" key="1">
    <citation type="submission" date="2015-12" db="EMBL/GenBank/DDBJ databases">
        <title>The genome of Folsomia candida.</title>
        <authorList>
            <person name="Faddeeva A."/>
            <person name="Derks M.F."/>
            <person name="Anvar Y."/>
            <person name="Smit S."/>
            <person name="Van Straalen N."/>
            <person name="Roelofs D."/>
        </authorList>
    </citation>
    <scope>NUCLEOTIDE SEQUENCE [LARGE SCALE GENOMIC DNA]</scope>
    <source>
        <strain evidence="9 10">VU population</strain>
        <tissue evidence="9">Whole body</tissue>
    </source>
</reference>
<dbReference type="GO" id="GO:0005524">
    <property type="term" value="F:ATP binding"/>
    <property type="evidence" value="ECO:0007669"/>
    <property type="project" value="UniProtKB-UniRule"/>
</dbReference>
<dbReference type="Gene3D" id="1.10.510.10">
    <property type="entry name" value="Transferase(Phosphotransferase) domain 1"/>
    <property type="match status" value="1"/>
</dbReference>
<dbReference type="EMBL" id="LNIX01000044">
    <property type="protein sequence ID" value="OXA38589.1"/>
    <property type="molecule type" value="Genomic_DNA"/>
</dbReference>
<comment type="caution">
    <text evidence="9">The sequence shown here is derived from an EMBL/GenBank/DDBJ whole genome shotgun (WGS) entry which is preliminary data.</text>
</comment>
<evidence type="ECO:0000256" key="1">
    <source>
        <dbReference type="ARBA" id="ARBA00012513"/>
    </source>
</evidence>
<keyword evidence="4 7" id="KW-0547">Nucleotide-binding</keyword>
<dbReference type="Gene3D" id="3.30.420.10">
    <property type="entry name" value="Ribonuclease H-like superfamily/Ribonuclease H"/>
    <property type="match status" value="1"/>
</dbReference>
<dbReference type="PROSITE" id="PS50011">
    <property type="entry name" value="PROTEIN_KINASE_DOM"/>
    <property type="match status" value="1"/>
</dbReference>
<dbReference type="InterPro" id="IPR050339">
    <property type="entry name" value="CC_SR_Kinase"/>
</dbReference>
<keyword evidence="2" id="KW-0723">Serine/threonine-protein kinase</keyword>
<proteinExistence type="predicted"/>
<dbReference type="InterPro" id="IPR000719">
    <property type="entry name" value="Prot_kinase_dom"/>
</dbReference>
<organism evidence="9 10">
    <name type="scientific">Folsomia candida</name>
    <name type="common">Springtail</name>
    <dbReference type="NCBI Taxonomy" id="158441"/>
    <lineage>
        <taxon>Eukaryota</taxon>
        <taxon>Metazoa</taxon>
        <taxon>Ecdysozoa</taxon>
        <taxon>Arthropoda</taxon>
        <taxon>Hexapoda</taxon>
        <taxon>Collembola</taxon>
        <taxon>Entomobryomorpha</taxon>
        <taxon>Isotomoidea</taxon>
        <taxon>Isotomidae</taxon>
        <taxon>Proisotominae</taxon>
        <taxon>Folsomia</taxon>
    </lineage>
</organism>
<dbReference type="STRING" id="158441.A0A226D044"/>
<dbReference type="Gene3D" id="3.30.200.20">
    <property type="entry name" value="Phosphorylase Kinase, domain 1"/>
    <property type="match status" value="1"/>
</dbReference>
<evidence type="ECO:0000256" key="6">
    <source>
        <dbReference type="ARBA" id="ARBA00022840"/>
    </source>
</evidence>
<evidence type="ECO:0000256" key="7">
    <source>
        <dbReference type="PROSITE-ProRule" id="PRU10141"/>
    </source>
</evidence>
<evidence type="ECO:0000259" key="8">
    <source>
        <dbReference type="PROSITE" id="PS50011"/>
    </source>
</evidence>
<dbReference type="PANTHER" id="PTHR11042">
    <property type="entry name" value="EUKARYOTIC TRANSLATION INITIATION FACTOR 2-ALPHA KINASE EIF2-ALPHA KINASE -RELATED"/>
    <property type="match status" value="1"/>
</dbReference>
<protein>
    <recommendedName>
        <fullName evidence="1">non-specific serine/threonine protein kinase</fullName>
        <ecNumber evidence="1">2.7.11.1</ecNumber>
    </recommendedName>
</protein>
<keyword evidence="10" id="KW-1185">Reference proteome</keyword>
<sequence>MAGGDNPAIYNGDQVFVGIKQIQDYAIATVEGATDDKNGKNFRFSVVLIPKIYQDDPINQNIIHNANSLIGTDHANIVRVIQIRENLIKTSTLSRLRMYGTTNILQWWKLHGDVECHEIICIETEECLGFGVDYFIHKVQYTDLIDSKMEQDVIHVMQGITNAIEFYHQKGLYNGSLSSSSFNVFKSPSGQTSVKLMLTAQKSRAKSHSDKLNLEDILEELRLLLPTIEQKGVERNRRGNRRCIEDRFKFGEILRKSGHLDEKKRGEELLRHILWTDESPILLYPELSRQNSRFRIEKKSDVPAKRVPKFGLKVMVAGGFCARGVTPLHIIPKGQNEKCDRMKSTPFICTAPDPPRAGAVACRGPIRGTYPYFRQCLLLPLPALDDTKIPNLSNIDASPPLNYCVWFDSSKYVYTFYKNDHRYNVMATIQDSVTQVESTLTLIPNIYCGHDHNKNLIHNSNILLNWNHPNLSNIIKITRTHFPSDVLRRAKLRDASYTTCNLIEWLQLDENADVHDMICIESELCDGSPLSDWIRENKFTDLEQELHTIMEGIVYRHATHYPGITSDLSNVKILLKDLEPFVMNWLKICNDEKTKSIWYDIGASFESDELLLFIIKALRRLADPIGSTWYQNWQFVHCLGSGAFGTVFSALQKNTRKQVAVKLIPPRQFLTDSSYTFSEESRTSNYKKMREFENMKNLSHKNVAKLYSLKLKMLDDTNIKLFTDGLDNLASGSDFLQNIGSIKNNEIICIEMELCGPSLRNWLDDSNRQSFQNSLEITQVNIVFGIISGMRYLHDQDIIHRDLNPNNIFLGYNAICPVKIGDFGLSKLVNDPTLPSQSGTAGYLNNEMTTNVGTKLYQAPEILTANYNTSSDIFSMGLVIWEVLQLIKKTERNTLFTKLVFHKDTSVVDTWREGSNMKEIVLSMSQLDVTQRVKNLWDINPTFEIVQIPNCITYVGNEMQVSNGDELTKCLNMCQDGTRIKLLDGIYDCNMLSITKNEISLVGNGNDTILQNTITAGLILILGDKCSISNLKIIGCKDFCVRIHGSHCRVTNVDIQYEASFSSESFVESWTFLILGDGYNLLRDISIHNKSTCRDVHGILMHDSCHNNISHAVIENVAMSIVSSYGTGHNIEEVVLQDPHNISRYALLLVGCSIVSVKHVECNMSLCGKLIVKDSRQCVVEKSKFNSVKLKTFMSVCDDNTLLGVDCGELLQLCSQEACTLTNCTGQQLKIYTGPQSDNVPLEGLSNKFESVTILIKSELKIGGQHKNAVVHKNSCKGGNIEPIKKKIYLWYRIGMPTLRGKRYPLQDELVRDYVAWNNKSQRGKLTTKIIEA</sequence>
<dbReference type="PROSITE" id="PS00107">
    <property type="entry name" value="PROTEIN_KINASE_ATP"/>
    <property type="match status" value="1"/>
</dbReference>
<dbReference type="InterPro" id="IPR036397">
    <property type="entry name" value="RNaseH_sf"/>
</dbReference>
<evidence type="ECO:0000313" key="10">
    <source>
        <dbReference type="Proteomes" id="UP000198287"/>
    </source>
</evidence>
<dbReference type="Gene3D" id="2.160.20.10">
    <property type="entry name" value="Single-stranded right-handed beta-helix, Pectin lyase-like"/>
    <property type="match status" value="1"/>
</dbReference>
<keyword evidence="5 9" id="KW-0418">Kinase</keyword>
<evidence type="ECO:0000256" key="4">
    <source>
        <dbReference type="ARBA" id="ARBA00022741"/>
    </source>
</evidence>
<accession>A0A226D044</accession>
<dbReference type="EC" id="2.7.11.1" evidence="1"/>
<keyword evidence="3" id="KW-0808">Transferase</keyword>
<evidence type="ECO:0000256" key="5">
    <source>
        <dbReference type="ARBA" id="ARBA00022777"/>
    </source>
</evidence>
<dbReference type="GO" id="GO:0005634">
    <property type="term" value="C:nucleus"/>
    <property type="evidence" value="ECO:0007669"/>
    <property type="project" value="TreeGrafter"/>
</dbReference>
<dbReference type="InterPro" id="IPR012334">
    <property type="entry name" value="Pectin_lyas_fold"/>
</dbReference>
<gene>
    <name evidence="9" type="ORF">Fcan01_26630</name>
</gene>
<dbReference type="InterPro" id="IPR011009">
    <property type="entry name" value="Kinase-like_dom_sf"/>
</dbReference>
<feature type="binding site" evidence="7">
    <location>
        <position position="662"/>
    </location>
    <ligand>
        <name>ATP</name>
        <dbReference type="ChEBI" id="CHEBI:30616"/>
    </ligand>
</feature>
<dbReference type="GO" id="GO:0005737">
    <property type="term" value="C:cytoplasm"/>
    <property type="evidence" value="ECO:0007669"/>
    <property type="project" value="TreeGrafter"/>
</dbReference>
<feature type="domain" description="Protein kinase" evidence="8">
    <location>
        <begin position="633"/>
        <end position="943"/>
    </location>
</feature>
<dbReference type="GO" id="GO:0003676">
    <property type="term" value="F:nucleic acid binding"/>
    <property type="evidence" value="ECO:0007669"/>
    <property type="project" value="InterPro"/>
</dbReference>
<dbReference type="Pfam" id="PF00069">
    <property type="entry name" value="Pkinase"/>
    <property type="match status" value="1"/>
</dbReference>
<dbReference type="Proteomes" id="UP000198287">
    <property type="component" value="Unassembled WGS sequence"/>
</dbReference>
<evidence type="ECO:0000256" key="2">
    <source>
        <dbReference type="ARBA" id="ARBA00022527"/>
    </source>
</evidence>
<dbReference type="PANTHER" id="PTHR11042:SF160">
    <property type="entry name" value="EUKARYOTIC TRANSLATION INITIATION FACTOR 2-ALPHA KINASE 1"/>
    <property type="match status" value="1"/>
</dbReference>
<evidence type="ECO:0000313" key="9">
    <source>
        <dbReference type="EMBL" id="OXA38589.1"/>
    </source>
</evidence>
<dbReference type="GO" id="GO:0004694">
    <property type="term" value="F:eukaryotic translation initiation factor 2alpha kinase activity"/>
    <property type="evidence" value="ECO:0007669"/>
    <property type="project" value="TreeGrafter"/>
</dbReference>
<dbReference type="SUPFAM" id="SSF56112">
    <property type="entry name" value="Protein kinase-like (PK-like)"/>
    <property type="match status" value="1"/>
</dbReference>
<keyword evidence="6 7" id="KW-0067">ATP-binding</keyword>
<dbReference type="InterPro" id="IPR011050">
    <property type="entry name" value="Pectin_lyase_fold/virulence"/>
</dbReference>